<name>A0AAW2LYA6_9LAMI</name>
<dbReference type="PANTHER" id="PTHR31234">
    <property type="entry name" value="LATE EMBRYOGENESIS ABUNDANT (LEA) HYDROXYPROLINE-RICH GLYCOPROTEIN FAMILY"/>
    <property type="match status" value="1"/>
</dbReference>
<keyword evidence="4" id="KW-1133">Transmembrane helix</keyword>
<keyword evidence="2 4" id="KW-0472">Membrane</keyword>
<dbReference type="PANTHER" id="PTHR31234:SF6">
    <property type="entry name" value="LATE EMBRYOGENESIS ABUNDANT PROTEIN LEA-2 SUBGROUP DOMAIN-CONTAINING PROTEIN"/>
    <property type="match status" value="1"/>
</dbReference>
<sequence length="276" mass="30594">MTDRVYPSTKPNGTSHPTPAAPTVNPPPAKAHALYNPTRHPYRPTPTSRHRHKHRHFSCRRCFCLSCFWSILILIAILLLAAIAAAAFYVLYRPHRPLFSVTSLKISTFNLTPTPSDDSTHLTTKINITLSAKNPNKKIIFLYDPMSITVLSNSVNLSNGSFPNFTNSPDNISIIHTSMGLNSQVLDADSLNSLKSDLKRKNGLPMEIVMDTMVGVKMEKLKMKKIGIRVKCDGIHGFVPNPKTHPAVAKTSNAKCKVDLRVKISNGLSNYFFSSN</sequence>
<protein>
    <recommendedName>
        <fullName evidence="6">Late embryogenesis abundant protein LEA-2 subgroup domain-containing protein</fullName>
    </recommendedName>
</protein>
<dbReference type="EMBL" id="JACGWM010000015">
    <property type="protein sequence ID" value="KAL0323758.1"/>
    <property type="molecule type" value="Genomic_DNA"/>
</dbReference>
<evidence type="ECO:0000256" key="1">
    <source>
        <dbReference type="ARBA" id="ARBA00004370"/>
    </source>
</evidence>
<gene>
    <name evidence="5" type="ORF">Scaly_2342900</name>
</gene>
<evidence type="ECO:0008006" key="6">
    <source>
        <dbReference type="Google" id="ProtNLM"/>
    </source>
</evidence>
<dbReference type="AlphaFoldDB" id="A0AAW2LYA6"/>
<feature type="transmembrane region" description="Helical" evidence="4">
    <location>
        <begin position="62"/>
        <end position="92"/>
    </location>
</feature>
<comment type="subcellular location">
    <subcellularLocation>
        <location evidence="1">Membrane</location>
    </subcellularLocation>
</comment>
<evidence type="ECO:0000313" key="5">
    <source>
        <dbReference type="EMBL" id="KAL0323758.1"/>
    </source>
</evidence>
<proteinExistence type="predicted"/>
<dbReference type="GO" id="GO:0098542">
    <property type="term" value="P:defense response to other organism"/>
    <property type="evidence" value="ECO:0007669"/>
    <property type="project" value="InterPro"/>
</dbReference>
<dbReference type="InterPro" id="IPR044839">
    <property type="entry name" value="NDR1-like"/>
</dbReference>
<dbReference type="GO" id="GO:0005886">
    <property type="term" value="C:plasma membrane"/>
    <property type="evidence" value="ECO:0007669"/>
    <property type="project" value="TreeGrafter"/>
</dbReference>
<feature type="region of interest" description="Disordered" evidence="3">
    <location>
        <begin position="1"/>
        <end position="50"/>
    </location>
</feature>
<reference evidence="5" key="1">
    <citation type="submission" date="2020-06" db="EMBL/GenBank/DDBJ databases">
        <authorList>
            <person name="Li T."/>
            <person name="Hu X."/>
            <person name="Zhang T."/>
            <person name="Song X."/>
            <person name="Zhang H."/>
            <person name="Dai N."/>
            <person name="Sheng W."/>
            <person name="Hou X."/>
            <person name="Wei L."/>
        </authorList>
    </citation>
    <scope>NUCLEOTIDE SEQUENCE</scope>
    <source>
        <strain evidence="5">KEN8</strain>
        <tissue evidence="5">Leaf</tissue>
    </source>
</reference>
<keyword evidence="4" id="KW-0812">Transmembrane</keyword>
<evidence type="ECO:0000256" key="3">
    <source>
        <dbReference type="SAM" id="MobiDB-lite"/>
    </source>
</evidence>
<evidence type="ECO:0000256" key="4">
    <source>
        <dbReference type="SAM" id="Phobius"/>
    </source>
</evidence>
<evidence type="ECO:0000256" key="2">
    <source>
        <dbReference type="ARBA" id="ARBA00023136"/>
    </source>
</evidence>
<comment type="caution">
    <text evidence="5">The sequence shown here is derived from an EMBL/GenBank/DDBJ whole genome shotgun (WGS) entry which is preliminary data.</text>
</comment>
<accession>A0AAW2LYA6</accession>
<organism evidence="5">
    <name type="scientific">Sesamum calycinum</name>
    <dbReference type="NCBI Taxonomy" id="2727403"/>
    <lineage>
        <taxon>Eukaryota</taxon>
        <taxon>Viridiplantae</taxon>
        <taxon>Streptophyta</taxon>
        <taxon>Embryophyta</taxon>
        <taxon>Tracheophyta</taxon>
        <taxon>Spermatophyta</taxon>
        <taxon>Magnoliopsida</taxon>
        <taxon>eudicotyledons</taxon>
        <taxon>Gunneridae</taxon>
        <taxon>Pentapetalae</taxon>
        <taxon>asterids</taxon>
        <taxon>lamiids</taxon>
        <taxon>Lamiales</taxon>
        <taxon>Pedaliaceae</taxon>
        <taxon>Sesamum</taxon>
    </lineage>
</organism>
<reference evidence="5" key="2">
    <citation type="journal article" date="2024" name="Plant">
        <title>Genomic evolution and insights into agronomic trait innovations of Sesamum species.</title>
        <authorList>
            <person name="Miao H."/>
            <person name="Wang L."/>
            <person name="Qu L."/>
            <person name="Liu H."/>
            <person name="Sun Y."/>
            <person name="Le M."/>
            <person name="Wang Q."/>
            <person name="Wei S."/>
            <person name="Zheng Y."/>
            <person name="Lin W."/>
            <person name="Duan Y."/>
            <person name="Cao H."/>
            <person name="Xiong S."/>
            <person name="Wang X."/>
            <person name="Wei L."/>
            <person name="Li C."/>
            <person name="Ma Q."/>
            <person name="Ju M."/>
            <person name="Zhao R."/>
            <person name="Li G."/>
            <person name="Mu C."/>
            <person name="Tian Q."/>
            <person name="Mei H."/>
            <person name="Zhang T."/>
            <person name="Gao T."/>
            <person name="Zhang H."/>
        </authorList>
    </citation>
    <scope>NUCLEOTIDE SEQUENCE</scope>
    <source>
        <strain evidence="5">KEN8</strain>
    </source>
</reference>